<dbReference type="Proteomes" id="UP001150538">
    <property type="component" value="Unassembled WGS sequence"/>
</dbReference>
<protein>
    <submittedName>
        <fullName evidence="1">Uncharacterized protein</fullName>
    </submittedName>
</protein>
<reference evidence="1" key="1">
    <citation type="submission" date="2022-07" db="EMBL/GenBank/DDBJ databases">
        <title>Phylogenomic reconstructions and comparative analyses of Kickxellomycotina fungi.</title>
        <authorList>
            <person name="Reynolds N.K."/>
            <person name="Stajich J.E."/>
            <person name="Barry K."/>
            <person name="Grigoriev I.V."/>
            <person name="Crous P."/>
            <person name="Smith M.E."/>
        </authorList>
    </citation>
    <scope>NUCLEOTIDE SEQUENCE</scope>
    <source>
        <strain evidence="1">NBRC 100468</strain>
    </source>
</reference>
<name>A0A9W8DRJ8_9FUNG</name>
<dbReference type="AlphaFoldDB" id="A0A9W8DRJ8"/>
<organism evidence="1 2">
    <name type="scientific">Mycoemilia scoparia</name>
    <dbReference type="NCBI Taxonomy" id="417184"/>
    <lineage>
        <taxon>Eukaryota</taxon>
        <taxon>Fungi</taxon>
        <taxon>Fungi incertae sedis</taxon>
        <taxon>Zoopagomycota</taxon>
        <taxon>Kickxellomycotina</taxon>
        <taxon>Kickxellomycetes</taxon>
        <taxon>Kickxellales</taxon>
        <taxon>Kickxellaceae</taxon>
        <taxon>Mycoemilia</taxon>
    </lineage>
</organism>
<evidence type="ECO:0000313" key="2">
    <source>
        <dbReference type="Proteomes" id="UP001150538"/>
    </source>
</evidence>
<evidence type="ECO:0000313" key="1">
    <source>
        <dbReference type="EMBL" id="KAJ1921761.1"/>
    </source>
</evidence>
<keyword evidence="2" id="KW-1185">Reference proteome</keyword>
<sequence>MGTHMLQRNACTSPFGWKGGLNFCGRLFKDIIAINAQSNLATISRSHRPLPLLGLQTTKPDVLRSGSRGSPLLESLLGNVRAASSAKGSRNVLQSTRKDDLGDALGNSEALRMLLRDNPWELYWKVWPAALLGSRACEWRCSAGGLKLVVMEVVVELVSRKGESTSGHSAEGGTFKWTATASSLACL</sequence>
<proteinExistence type="predicted"/>
<comment type="caution">
    <text evidence="1">The sequence shown here is derived from an EMBL/GenBank/DDBJ whole genome shotgun (WGS) entry which is preliminary data.</text>
</comment>
<dbReference type="EMBL" id="JANBPU010000003">
    <property type="protein sequence ID" value="KAJ1921761.1"/>
    <property type="molecule type" value="Genomic_DNA"/>
</dbReference>
<gene>
    <name evidence="1" type="ORF">H4219_000494</name>
</gene>
<accession>A0A9W8DRJ8</accession>